<dbReference type="PANTHER" id="PTHR38436:SF1">
    <property type="entry name" value="ESTER CYCLASE"/>
    <property type="match status" value="1"/>
</dbReference>
<dbReference type="Proteomes" id="UP000279859">
    <property type="component" value="Unassembled WGS sequence"/>
</dbReference>
<dbReference type="AlphaFoldDB" id="A0A3M8L1J0"/>
<evidence type="ECO:0000313" key="1">
    <source>
        <dbReference type="EMBL" id="RNE59135.1"/>
    </source>
</evidence>
<dbReference type="InterPro" id="IPR032710">
    <property type="entry name" value="NTF2-like_dom_sf"/>
</dbReference>
<proteinExistence type="predicted"/>
<accession>A0A3M8L1J0</accession>
<dbReference type="EMBL" id="RDSR01000019">
    <property type="protein sequence ID" value="RNE59135.1"/>
    <property type="molecule type" value="Genomic_DNA"/>
</dbReference>
<dbReference type="InterPro" id="IPR009959">
    <property type="entry name" value="Cyclase_SnoaL-like"/>
</dbReference>
<reference evidence="1 2" key="1">
    <citation type="submission" date="2018-11" db="EMBL/GenBank/DDBJ databases">
        <title>Cryobacterium sp. nov., isolated from rhizosphere soil of lettuce.</title>
        <authorList>
            <person name="Wang Y."/>
        </authorList>
    </citation>
    <scope>NUCLEOTIDE SEQUENCE [LARGE SCALE GENOMIC DNA]</scope>
    <source>
        <strain evidence="1 2">NEAU-85</strain>
    </source>
</reference>
<dbReference type="RefSeq" id="WP_123046337.1">
    <property type="nucleotide sequence ID" value="NZ_RDSR01000019.1"/>
</dbReference>
<dbReference type="Pfam" id="PF07366">
    <property type="entry name" value="SnoaL"/>
    <property type="match status" value="1"/>
</dbReference>
<dbReference type="PANTHER" id="PTHR38436">
    <property type="entry name" value="POLYKETIDE CYCLASE SNOAL-LIKE DOMAIN"/>
    <property type="match status" value="1"/>
</dbReference>
<keyword evidence="2" id="KW-1185">Reference proteome</keyword>
<dbReference type="SUPFAM" id="SSF54427">
    <property type="entry name" value="NTF2-like"/>
    <property type="match status" value="1"/>
</dbReference>
<protein>
    <submittedName>
        <fullName evidence="1">Ester cyclase</fullName>
    </submittedName>
</protein>
<dbReference type="OrthoDB" id="9182871at2"/>
<comment type="caution">
    <text evidence="1">The sequence shown here is derived from an EMBL/GenBank/DDBJ whole genome shotgun (WGS) entry which is preliminary data.</text>
</comment>
<gene>
    <name evidence="1" type="ORF">EEJ31_10925</name>
</gene>
<evidence type="ECO:0000313" key="2">
    <source>
        <dbReference type="Proteomes" id="UP000279859"/>
    </source>
</evidence>
<name>A0A3M8L1J0_9MICO</name>
<dbReference type="GO" id="GO:0030638">
    <property type="term" value="P:polyketide metabolic process"/>
    <property type="evidence" value="ECO:0007669"/>
    <property type="project" value="InterPro"/>
</dbReference>
<organism evidence="1 2">
    <name type="scientific">Cryobacterium tepidiphilum</name>
    <dbReference type="NCBI Taxonomy" id="2486026"/>
    <lineage>
        <taxon>Bacteria</taxon>
        <taxon>Bacillati</taxon>
        <taxon>Actinomycetota</taxon>
        <taxon>Actinomycetes</taxon>
        <taxon>Micrococcales</taxon>
        <taxon>Microbacteriaceae</taxon>
        <taxon>Cryobacterium</taxon>
    </lineage>
</organism>
<dbReference type="Gene3D" id="3.10.450.50">
    <property type="match status" value="1"/>
</dbReference>
<sequence>MGDADDLREAYGRFIAALEANDADALAAIVSPDIVDHDALPGQAPGREGVVRWMRGMHAGLSDLSGVVEDTVVEGDKIASRITWRGTHVGSFLGLPATGKSVSLGSMHLLRFENGLATDWWGVPDLYGALTRLGATFELPPA</sequence>